<dbReference type="Pfam" id="PF01580">
    <property type="entry name" value="FtsK_SpoIIIE"/>
    <property type="match status" value="1"/>
</dbReference>
<comment type="caution">
    <text evidence="9">The sequence shown here is derived from an EMBL/GenBank/DDBJ whole genome shotgun (WGS) entry which is preliminary data.</text>
</comment>
<evidence type="ECO:0000313" key="9">
    <source>
        <dbReference type="EMBL" id="MFD2828981.1"/>
    </source>
</evidence>
<sequence length="569" mass="65832">MDKSRRKKRQFNIEQESKEEKEHFKFPLDMEDTAEKKHVSDDTPMQSSSRRPLKDYKKDKYSYTIQKAREIPSAIHGMNKKTNRTEIKREDYPDDYEELDSLDNISSVIIRDIVKERNRKKQKANERARKEALRLEREKKRYDDPYSLKSSRQVLTSKSKQTEEMPVKEQTEQHEENKADEKKTAVHETEQPVVRHAEKRRGPSFTLPSLHMLGPGQKKGYDVLGKDTEAAVVKAFEAIGVPASVHKYKSNGIIGRFEMKLDRNFRISHVSRLKEYLLPHLPFDDVRVVAPIIGTSNIGLEVPVPSPEPIPFSTLFDRSSLKLRRNDYKYVIGKTVDDQIFSYELSKSGHILVYGGSDKDARNVIEQLMVSMFMNHTPYEFKVFFASDDKEKYQEYLDMPYLFGESKELSDPDVLKVVYDELIERQNQFRRAHVRNINSFNQRVGYDSKKSVMTVVIDDFTSLYNMNNTEAAKMVGQILKKGKPLGIHLIIRHGITDERIRYDLLQMVQTRISFFDDKESVIEGSAAITEGNDVLVQIPTSNKPVRVNAGTLSKEAKGRIFGHITAHKF</sequence>
<keyword evidence="4" id="KW-0067">ATP-binding</keyword>
<comment type="similarity">
    <text evidence="2">Belongs to the FtsK/SpoIIIE/SftA family.</text>
</comment>
<dbReference type="EMBL" id="JBHUOQ010000001">
    <property type="protein sequence ID" value="MFD2828981.1"/>
    <property type="molecule type" value="Genomic_DNA"/>
</dbReference>
<dbReference type="PANTHER" id="PTHR22683">
    <property type="entry name" value="SPORULATION PROTEIN RELATED"/>
    <property type="match status" value="1"/>
</dbReference>
<dbReference type="InterPro" id="IPR041027">
    <property type="entry name" value="FtsK_alpha"/>
</dbReference>
<feature type="compositionally biased region" description="Basic residues" evidence="6">
    <location>
        <begin position="1"/>
        <end position="10"/>
    </location>
</feature>
<dbReference type="InterPro" id="IPR002543">
    <property type="entry name" value="FtsK_dom"/>
</dbReference>
<dbReference type="RefSeq" id="WP_377770571.1">
    <property type="nucleotide sequence ID" value="NZ_JBHUOQ010000001.1"/>
</dbReference>
<keyword evidence="5" id="KW-0238">DNA-binding</keyword>
<keyword evidence="10" id="KW-1185">Reference proteome</keyword>
<dbReference type="PANTHER" id="PTHR22683:SF41">
    <property type="entry name" value="DNA TRANSLOCASE FTSK"/>
    <property type="match status" value="1"/>
</dbReference>
<name>A0ABW5WQA5_9STAP</name>
<feature type="compositionally biased region" description="Basic and acidic residues" evidence="6">
    <location>
        <begin position="160"/>
        <end position="196"/>
    </location>
</feature>
<dbReference type="Pfam" id="PF17854">
    <property type="entry name" value="FtsK_alpha"/>
    <property type="match status" value="1"/>
</dbReference>
<evidence type="ECO:0000313" key="10">
    <source>
        <dbReference type="Proteomes" id="UP001597519"/>
    </source>
</evidence>
<feature type="region of interest" description="Disordered" evidence="6">
    <location>
        <begin position="116"/>
        <end position="196"/>
    </location>
</feature>
<proteinExistence type="inferred from homology"/>
<dbReference type="InterPro" id="IPR027417">
    <property type="entry name" value="P-loop_NTPase"/>
</dbReference>
<dbReference type="Proteomes" id="UP001597519">
    <property type="component" value="Unassembled WGS sequence"/>
</dbReference>
<keyword evidence="3" id="KW-0547">Nucleotide-binding</keyword>
<reference evidence="10" key="1">
    <citation type="journal article" date="2019" name="Int. J. Syst. Evol. Microbiol.">
        <title>The Global Catalogue of Microorganisms (GCM) 10K type strain sequencing project: providing services to taxonomists for standard genome sequencing and annotation.</title>
        <authorList>
            <consortium name="The Broad Institute Genomics Platform"/>
            <consortium name="The Broad Institute Genome Sequencing Center for Infectious Disease"/>
            <person name="Wu L."/>
            <person name="Ma J."/>
        </authorList>
    </citation>
    <scope>NUCLEOTIDE SEQUENCE [LARGE SCALE GENOMIC DNA]</scope>
    <source>
        <strain evidence="10">KCTC 33575</strain>
    </source>
</reference>
<organism evidence="9 10">
    <name type="scientific">Corticicoccus populi</name>
    <dbReference type="NCBI Taxonomy" id="1812821"/>
    <lineage>
        <taxon>Bacteria</taxon>
        <taxon>Bacillati</taxon>
        <taxon>Bacillota</taxon>
        <taxon>Bacilli</taxon>
        <taxon>Bacillales</taxon>
        <taxon>Staphylococcaceae</taxon>
        <taxon>Corticicoccus</taxon>
    </lineage>
</organism>
<accession>A0ABW5WQA5</accession>
<feature type="compositionally biased region" description="Basic and acidic residues" evidence="6">
    <location>
        <begin position="123"/>
        <end position="146"/>
    </location>
</feature>
<evidence type="ECO:0000256" key="4">
    <source>
        <dbReference type="ARBA" id="ARBA00022840"/>
    </source>
</evidence>
<dbReference type="Gene3D" id="3.40.50.300">
    <property type="entry name" value="P-loop containing nucleotide triphosphate hydrolases"/>
    <property type="match status" value="1"/>
</dbReference>
<feature type="region of interest" description="Disordered" evidence="6">
    <location>
        <begin position="1"/>
        <end position="60"/>
    </location>
</feature>
<feature type="compositionally biased region" description="Polar residues" evidence="6">
    <location>
        <begin position="148"/>
        <end position="159"/>
    </location>
</feature>
<evidence type="ECO:0000259" key="8">
    <source>
        <dbReference type="Pfam" id="PF17854"/>
    </source>
</evidence>
<evidence type="ECO:0000256" key="5">
    <source>
        <dbReference type="ARBA" id="ARBA00023125"/>
    </source>
</evidence>
<feature type="domain" description="FtsK alpha" evidence="8">
    <location>
        <begin position="207"/>
        <end position="303"/>
    </location>
</feature>
<evidence type="ECO:0000256" key="6">
    <source>
        <dbReference type="SAM" id="MobiDB-lite"/>
    </source>
</evidence>
<feature type="domain" description="FtsK" evidence="7">
    <location>
        <begin position="319"/>
        <end position="513"/>
    </location>
</feature>
<gene>
    <name evidence="9" type="ORF">ACFSX4_00785</name>
</gene>
<evidence type="ECO:0000256" key="3">
    <source>
        <dbReference type="ARBA" id="ARBA00022741"/>
    </source>
</evidence>
<dbReference type="InterPro" id="IPR050206">
    <property type="entry name" value="FtsK/SpoIIIE/SftA"/>
</dbReference>
<evidence type="ECO:0000259" key="7">
    <source>
        <dbReference type="Pfam" id="PF01580"/>
    </source>
</evidence>
<comment type="subcellular location">
    <subcellularLocation>
        <location evidence="1">Membrane</location>
        <topology evidence="1">Multi-pass membrane protein</topology>
    </subcellularLocation>
</comment>
<evidence type="ECO:0000256" key="2">
    <source>
        <dbReference type="ARBA" id="ARBA00006474"/>
    </source>
</evidence>
<dbReference type="Gene3D" id="3.30.980.40">
    <property type="match status" value="1"/>
</dbReference>
<evidence type="ECO:0000256" key="1">
    <source>
        <dbReference type="ARBA" id="ARBA00004141"/>
    </source>
</evidence>
<feature type="compositionally biased region" description="Basic and acidic residues" evidence="6">
    <location>
        <begin position="15"/>
        <end position="41"/>
    </location>
</feature>
<protein>
    <submittedName>
        <fullName evidence="9">DNA translocase FtsK</fullName>
    </submittedName>
</protein>